<gene>
    <name evidence="2" type="ORF">K0M31_017280</name>
</gene>
<evidence type="ECO:0000256" key="1">
    <source>
        <dbReference type="SAM" id="MobiDB-lite"/>
    </source>
</evidence>
<keyword evidence="3" id="KW-1185">Reference proteome</keyword>
<sequence>MSTRSYKNKRTIRMRSISGNRSEDSLLDSDSDASHPILFTRRCINIIDSDDEFSGKSSSDEENSEPRKIVWQSVSHAKDSFRCPWKGDYLEDPEALYSPVSYFRKLFDDEITSNIVDYANTCPLQCNPTKLMSQLMQQNSLVITFSRRLMEFRT</sequence>
<organism evidence="2 3">
    <name type="scientific">Melipona bicolor</name>
    <dbReference type="NCBI Taxonomy" id="60889"/>
    <lineage>
        <taxon>Eukaryota</taxon>
        <taxon>Metazoa</taxon>
        <taxon>Ecdysozoa</taxon>
        <taxon>Arthropoda</taxon>
        <taxon>Hexapoda</taxon>
        <taxon>Insecta</taxon>
        <taxon>Pterygota</taxon>
        <taxon>Neoptera</taxon>
        <taxon>Endopterygota</taxon>
        <taxon>Hymenoptera</taxon>
        <taxon>Apocrita</taxon>
        <taxon>Aculeata</taxon>
        <taxon>Apoidea</taxon>
        <taxon>Anthophila</taxon>
        <taxon>Apidae</taxon>
        <taxon>Melipona</taxon>
    </lineage>
</organism>
<dbReference type="EMBL" id="JAHYIQ010000006">
    <property type="protein sequence ID" value="KAK1130975.1"/>
    <property type="molecule type" value="Genomic_DNA"/>
</dbReference>
<evidence type="ECO:0000313" key="3">
    <source>
        <dbReference type="Proteomes" id="UP001177670"/>
    </source>
</evidence>
<evidence type="ECO:0000313" key="2">
    <source>
        <dbReference type="EMBL" id="KAK1130975.1"/>
    </source>
</evidence>
<name>A0AA40G4L5_9HYME</name>
<accession>A0AA40G4L5</accession>
<reference evidence="2" key="1">
    <citation type="submission" date="2021-10" db="EMBL/GenBank/DDBJ databases">
        <title>Melipona bicolor Genome sequencing and assembly.</title>
        <authorList>
            <person name="Araujo N.S."/>
            <person name="Arias M.C."/>
        </authorList>
    </citation>
    <scope>NUCLEOTIDE SEQUENCE</scope>
    <source>
        <strain evidence="2">USP_2M_L1-L4_2017</strain>
        <tissue evidence="2">Whole body</tissue>
    </source>
</reference>
<dbReference type="AlphaFoldDB" id="A0AA40G4L5"/>
<comment type="caution">
    <text evidence="2">The sequence shown here is derived from an EMBL/GenBank/DDBJ whole genome shotgun (WGS) entry which is preliminary data.</text>
</comment>
<protein>
    <submittedName>
        <fullName evidence="2">Uncharacterized protein</fullName>
    </submittedName>
</protein>
<proteinExistence type="predicted"/>
<feature type="region of interest" description="Disordered" evidence="1">
    <location>
        <begin position="1"/>
        <end position="31"/>
    </location>
</feature>
<feature type="compositionally biased region" description="Basic residues" evidence="1">
    <location>
        <begin position="1"/>
        <end position="13"/>
    </location>
</feature>
<dbReference type="Proteomes" id="UP001177670">
    <property type="component" value="Unassembled WGS sequence"/>
</dbReference>